<dbReference type="InterPro" id="IPR025476">
    <property type="entry name" value="Helitron_helicase-like"/>
</dbReference>
<keyword evidence="3" id="KW-1185">Reference proteome</keyword>
<proteinExistence type="predicted"/>
<feature type="domain" description="Helitron helicase-like" evidence="1">
    <location>
        <begin position="64"/>
        <end position="243"/>
    </location>
</feature>
<organism evidence="2 3">
    <name type="scientific">Kingdonia uniflora</name>
    <dbReference type="NCBI Taxonomy" id="39325"/>
    <lineage>
        <taxon>Eukaryota</taxon>
        <taxon>Viridiplantae</taxon>
        <taxon>Streptophyta</taxon>
        <taxon>Embryophyta</taxon>
        <taxon>Tracheophyta</taxon>
        <taxon>Spermatophyta</taxon>
        <taxon>Magnoliopsida</taxon>
        <taxon>Ranunculales</taxon>
        <taxon>Circaeasteraceae</taxon>
        <taxon>Kingdonia</taxon>
    </lineage>
</organism>
<evidence type="ECO:0000259" key="1">
    <source>
        <dbReference type="Pfam" id="PF14214"/>
    </source>
</evidence>
<protein>
    <recommendedName>
        <fullName evidence="1">Helitron helicase-like domain-containing protein</fullName>
    </recommendedName>
</protein>
<dbReference type="PANTHER" id="PTHR45786">
    <property type="entry name" value="DNA BINDING PROTEIN-LIKE"/>
    <property type="match status" value="1"/>
</dbReference>
<accession>A0A7J7NTS1</accession>
<name>A0A7J7NTS1_9MAGN</name>
<dbReference type="OrthoDB" id="1933868at2759"/>
<dbReference type="AlphaFoldDB" id="A0A7J7NTS1"/>
<comment type="caution">
    <text evidence="2">The sequence shown here is derived from an EMBL/GenBank/DDBJ whole genome shotgun (WGS) entry which is preliminary data.</text>
</comment>
<dbReference type="EMBL" id="JACGCM010000569">
    <property type="protein sequence ID" value="KAF6170596.1"/>
    <property type="molecule type" value="Genomic_DNA"/>
</dbReference>
<reference evidence="2 3" key="1">
    <citation type="journal article" date="2020" name="IScience">
        <title>Genome Sequencing of the Endangered Kingdonia uniflora (Circaeasteraceae, Ranunculales) Reveals Potential Mechanisms of Evolutionary Specialization.</title>
        <authorList>
            <person name="Sun Y."/>
            <person name="Deng T."/>
            <person name="Zhang A."/>
            <person name="Moore M.J."/>
            <person name="Landis J.B."/>
            <person name="Lin N."/>
            <person name="Zhang H."/>
            <person name="Zhang X."/>
            <person name="Huang J."/>
            <person name="Zhang X."/>
            <person name="Sun H."/>
            <person name="Wang H."/>
        </authorList>
    </citation>
    <scope>NUCLEOTIDE SEQUENCE [LARGE SCALE GENOMIC DNA]</scope>
    <source>
        <strain evidence="2">TB1705</strain>
        <tissue evidence="2">Leaf</tissue>
    </source>
</reference>
<dbReference type="Pfam" id="PF14214">
    <property type="entry name" value="Helitron_like_N"/>
    <property type="match status" value="1"/>
</dbReference>
<gene>
    <name evidence="2" type="ORF">GIB67_030573</name>
</gene>
<dbReference type="PANTHER" id="PTHR45786:SF74">
    <property type="entry name" value="ATP-DEPENDENT DNA HELICASE"/>
    <property type="match status" value="1"/>
</dbReference>
<evidence type="ECO:0000313" key="3">
    <source>
        <dbReference type="Proteomes" id="UP000541444"/>
    </source>
</evidence>
<evidence type="ECO:0000313" key="2">
    <source>
        <dbReference type="EMBL" id="KAF6170596.1"/>
    </source>
</evidence>
<sequence>MRYIVAYLKAGQELMRISECHPAYFLLYYVLLFPRGQLGWATDLLHWDVKYNKPSEDRLTQKEFYPYRLFQRPTEYSSILRGGRLFQEFLVDAWASTEQNRLTYRKLHQRKLRSELYGGLADLVGVGLNSNEVGQRLILPSSFIGGPRHMFENFQDSMAITRHNCHPDIFLTITANPNWPEIQKALLPHQNAIDRPDLVAHVFELKRRALMKEIKKNKVFGKVVAYVYMIEFQNQGLPHMHALFFLEQSSKVQTANQVDKIASAEFPDENIDLALF</sequence>
<dbReference type="Proteomes" id="UP000541444">
    <property type="component" value="Unassembled WGS sequence"/>
</dbReference>